<reference evidence="3 4" key="1">
    <citation type="submission" date="2020-01" db="EMBL/GenBank/DDBJ databases">
        <authorList>
            <person name="Kim M.K."/>
        </authorList>
    </citation>
    <scope>NUCLEOTIDE SEQUENCE [LARGE SCALE GENOMIC DNA]</scope>
    <source>
        <strain evidence="3 4">172606-1</strain>
    </source>
</reference>
<protein>
    <submittedName>
        <fullName evidence="3">YHS domain-containing protein</fullName>
    </submittedName>
</protein>
<dbReference type="AlphaFoldDB" id="A0A6C0GQF4"/>
<dbReference type="EMBL" id="CP048222">
    <property type="protein sequence ID" value="QHT69740.1"/>
    <property type="molecule type" value="Genomic_DNA"/>
</dbReference>
<keyword evidence="1" id="KW-0732">Signal</keyword>
<feature type="chain" id="PRO_5025451313" evidence="1">
    <location>
        <begin position="21"/>
        <end position="146"/>
    </location>
</feature>
<evidence type="ECO:0000256" key="1">
    <source>
        <dbReference type="SAM" id="SignalP"/>
    </source>
</evidence>
<evidence type="ECO:0000313" key="3">
    <source>
        <dbReference type="EMBL" id="QHT69740.1"/>
    </source>
</evidence>
<gene>
    <name evidence="3" type="ORF">GXP67_25375</name>
</gene>
<dbReference type="NCBIfam" id="NF041384">
    <property type="entry name" value="YHS_seleno_dom"/>
    <property type="match status" value="1"/>
</dbReference>
<feature type="signal peptide" evidence="1">
    <location>
        <begin position="1"/>
        <end position="20"/>
    </location>
</feature>
<keyword evidence="4" id="KW-1185">Reference proteome</keyword>
<dbReference type="Pfam" id="PF04945">
    <property type="entry name" value="YHS"/>
    <property type="match status" value="1"/>
</dbReference>
<evidence type="ECO:0000313" key="4">
    <source>
        <dbReference type="Proteomes" id="UP000480178"/>
    </source>
</evidence>
<dbReference type="RefSeq" id="WP_162445724.1">
    <property type="nucleotide sequence ID" value="NZ_CP048222.1"/>
</dbReference>
<sequence>MKSIIWIVSFIVSVSFQLFAQQPEVFTTFKGAINGYDAVAYFTEGKPVEGKKEYSHTWKGAEWYFSNQQNLKVFESNPEKFAPQYGGYCAYGMSRGYKATTEPDAWTIVDNKLYLNYNTEVRSMWKQKQEEYIKIANSYWPKVLKE</sequence>
<accession>A0A6C0GQF4</accession>
<dbReference type="KEGG" id="rhoz:GXP67_25375"/>
<name>A0A6C0GQF4_9BACT</name>
<dbReference type="InterPro" id="IPR007029">
    <property type="entry name" value="YHS_dom"/>
</dbReference>
<proteinExistence type="predicted"/>
<evidence type="ECO:0000259" key="2">
    <source>
        <dbReference type="Pfam" id="PF04945"/>
    </source>
</evidence>
<dbReference type="Proteomes" id="UP000480178">
    <property type="component" value="Chromosome"/>
</dbReference>
<organism evidence="3 4">
    <name type="scientific">Rhodocytophaga rosea</name>
    <dbReference type="NCBI Taxonomy" id="2704465"/>
    <lineage>
        <taxon>Bacteria</taxon>
        <taxon>Pseudomonadati</taxon>
        <taxon>Bacteroidota</taxon>
        <taxon>Cytophagia</taxon>
        <taxon>Cytophagales</taxon>
        <taxon>Rhodocytophagaceae</taxon>
        <taxon>Rhodocytophaga</taxon>
    </lineage>
</organism>
<feature type="domain" description="YHS" evidence="2">
    <location>
        <begin position="39"/>
        <end position="85"/>
    </location>
</feature>